<dbReference type="GO" id="GO:0031410">
    <property type="term" value="C:cytoplasmic vesicle"/>
    <property type="evidence" value="ECO:0007669"/>
    <property type="project" value="TreeGrafter"/>
</dbReference>
<evidence type="ECO:0000313" key="3">
    <source>
        <dbReference type="EMBL" id="SMF94923.1"/>
    </source>
</evidence>
<dbReference type="SMART" id="SM00089">
    <property type="entry name" value="PKD"/>
    <property type="match status" value="3"/>
</dbReference>
<dbReference type="EMBL" id="FXAM01000001">
    <property type="protein sequence ID" value="SMF94923.1"/>
    <property type="molecule type" value="Genomic_DNA"/>
</dbReference>
<feature type="signal peptide" evidence="1">
    <location>
        <begin position="1"/>
        <end position="23"/>
    </location>
</feature>
<dbReference type="InterPro" id="IPR022409">
    <property type="entry name" value="PKD/Chitinase_dom"/>
</dbReference>
<dbReference type="Gene3D" id="2.60.40.10">
    <property type="entry name" value="Immunoglobulins"/>
    <property type="match status" value="4"/>
</dbReference>
<feature type="domain" description="PKD/Chitinase" evidence="2">
    <location>
        <begin position="643"/>
        <end position="738"/>
    </location>
</feature>
<dbReference type="Pfam" id="PF22352">
    <property type="entry name" value="K319L-like_PKD"/>
    <property type="match status" value="4"/>
</dbReference>
<evidence type="ECO:0000256" key="1">
    <source>
        <dbReference type="SAM" id="SignalP"/>
    </source>
</evidence>
<dbReference type="Proteomes" id="UP000192923">
    <property type="component" value="Unassembled WGS sequence"/>
</dbReference>
<gene>
    <name evidence="3" type="ORF">SAMN02949497_2262</name>
</gene>
<dbReference type="OrthoDB" id="8559805at2"/>
<evidence type="ECO:0000259" key="2">
    <source>
        <dbReference type="SMART" id="SM00089"/>
    </source>
</evidence>
<evidence type="ECO:0000313" key="4">
    <source>
        <dbReference type="Proteomes" id="UP000192923"/>
    </source>
</evidence>
<feature type="domain" description="PKD/Chitinase" evidence="2">
    <location>
        <begin position="549"/>
        <end position="635"/>
    </location>
</feature>
<proteinExistence type="predicted"/>
<feature type="chain" id="PRO_5013074192" evidence="1">
    <location>
        <begin position="24"/>
        <end position="895"/>
    </location>
</feature>
<protein>
    <submittedName>
        <fullName evidence="3">REJ domain-containing protein</fullName>
    </submittedName>
</protein>
<dbReference type="InterPro" id="IPR029865">
    <property type="entry name" value="KIAA0319-like"/>
</dbReference>
<accession>A0A1Y6D224</accession>
<keyword evidence="4" id="KW-1185">Reference proteome</keyword>
<feature type="domain" description="PKD/Chitinase" evidence="2">
    <location>
        <begin position="446"/>
        <end position="542"/>
    </location>
</feature>
<name>A0A1Y6D224_9GAMM</name>
<dbReference type="AlphaFoldDB" id="A0A1Y6D224"/>
<dbReference type="GO" id="GO:0016020">
    <property type="term" value="C:membrane"/>
    <property type="evidence" value="ECO:0007669"/>
    <property type="project" value="TreeGrafter"/>
</dbReference>
<dbReference type="PANTHER" id="PTHR46182:SF2">
    <property type="entry name" value="FI19480P1"/>
    <property type="match status" value="1"/>
</dbReference>
<dbReference type="PANTHER" id="PTHR46182">
    <property type="entry name" value="FI19480P1"/>
    <property type="match status" value="1"/>
</dbReference>
<organism evidence="3 4">
    <name type="scientific">Methylomagnum ishizawai</name>
    <dbReference type="NCBI Taxonomy" id="1760988"/>
    <lineage>
        <taxon>Bacteria</taxon>
        <taxon>Pseudomonadati</taxon>
        <taxon>Pseudomonadota</taxon>
        <taxon>Gammaproteobacteria</taxon>
        <taxon>Methylococcales</taxon>
        <taxon>Methylococcaceae</taxon>
        <taxon>Methylomagnum</taxon>
    </lineage>
</organism>
<keyword evidence="1" id="KW-0732">Signal</keyword>
<sequence length="895" mass="91609">MNKNLQPLALAIAAALGGPVAQAHVANHDLNQAPRPVTTANGHTIADPCADAASLCQSSNNFTRYGWEGGTTPFLEDSHYVTTNADEFDFHLDRPATVTIEVRADSVDGATLNPALSVYKGIMPLGAHDDEANSDPLNPTDNSNVNYPPIASPKDAAPGDPNIAQFLALPDYTTPANPAWTAAVAGQYAALYTAHNGYRDTLNHTPLGDYYASYHGQFDAFGDWSMANDDGEWAEIHYIASVSETPCSGPNCGTTTTGGFENPGHVQGNAGLTETLTLKLAAGDYAIWAGGESGVCSQGQGRGTCYSVVGGTKTDTLDPTIPGVRAYATVRITSIVPIPPTANAGADIAVDENTEVTLSGTQSTDALGGHTLTYKWTQTSGPTVTLLDPATGLASNSVATPRFTAPLVDADTVLGFDLVVTDSGGVNSSADSVAVTVRDNASGRPSADAGADQTVDAGATVTLDGSGSSDPTPGQAANLIYHWQQIGTPAVALSANDSAAAQRTTFTAPDVAANTVLSFSLTVTDPDGNDSADPATVNITVKKQNHAPVADAGDGQTVRAGSLVTLDGGNSQDPDGDSLGYAWTAPAGITLSDPKAQKPTFTAPLTLAGQTLTFSLKVDDGKLDSAASQVAVKLTADNNPPTVAIIPQTLQASPGDSVTLNASVTDPDGDGIASYLWQQTGGTPVVLDKVDGPSLSFTAPNPSVVDGSSTQLSFSLTATDAFTPNPLSTTATTNVGVTQNLGLLDCSTATAQPARLFPANKGMKSIAIVGITTPTHFVPTGSYTVDITGVTADEPIKAKSSPYWLRALGLAHGTGPAAVIVPAKAGSAQDSVLLRADRKRGKAANGRVYTVYFTATPPTVDGGAGCSGTVTVQVPTARNRAAIDDGQNFTPQGKR</sequence>
<reference evidence="3 4" key="1">
    <citation type="submission" date="2016-12" db="EMBL/GenBank/DDBJ databases">
        <authorList>
            <person name="Song W.-J."/>
            <person name="Kurnit D.M."/>
        </authorList>
    </citation>
    <scope>NUCLEOTIDE SEQUENCE [LARGE SCALE GENOMIC DNA]</scope>
    <source>
        <strain evidence="3 4">175</strain>
    </source>
</reference>
<dbReference type="STRING" id="1760988.SAMN02949497_2262"/>
<dbReference type="RefSeq" id="WP_085212723.1">
    <property type="nucleotide sequence ID" value="NZ_FXAM01000001.1"/>
</dbReference>
<dbReference type="InterPro" id="IPR013783">
    <property type="entry name" value="Ig-like_fold"/>
</dbReference>